<dbReference type="Proteomes" id="UP000294684">
    <property type="component" value="Unassembled WGS sequence"/>
</dbReference>
<evidence type="ECO:0000313" key="2">
    <source>
        <dbReference type="Proteomes" id="UP000294684"/>
    </source>
</evidence>
<dbReference type="InterPro" id="IPR018644">
    <property type="entry name" value="DUF2071"/>
</dbReference>
<comment type="caution">
    <text evidence="1">The sequence shown here is derived from an EMBL/GenBank/DDBJ whole genome shotgun (WGS) entry which is preliminary data.</text>
</comment>
<dbReference type="PANTHER" id="PTHR39186:SF1">
    <property type="entry name" value="DUF2071 DOMAIN-CONTAINING PROTEIN"/>
    <property type="match status" value="1"/>
</dbReference>
<dbReference type="InterPro" id="IPR023375">
    <property type="entry name" value="ADC_dom_sf"/>
</dbReference>
<dbReference type="GeneID" id="79827941"/>
<evidence type="ECO:0000313" key="1">
    <source>
        <dbReference type="EMBL" id="TDY73620.1"/>
    </source>
</evidence>
<keyword evidence="2" id="KW-1185">Reference proteome</keyword>
<dbReference type="EMBL" id="SORO01000001">
    <property type="protein sequence ID" value="TDY73620.1"/>
    <property type="molecule type" value="Genomic_DNA"/>
</dbReference>
<proteinExistence type="predicted"/>
<evidence type="ECO:0008006" key="3">
    <source>
        <dbReference type="Google" id="ProtNLM"/>
    </source>
</evidence>
<protein>
    <recommendedName>
        <fullName evidence="3">DUF2071 domain-containing protein</fullName>
    </recommendedName>
</protein>
<gene>
    <name evidence="1" type="ORF">CLV96_2655</name>
</gene>
<organism evidence="1 2">
    <name type="scientific">Leptospira meyeri</name>
    <dbReference type="NCBI Taxonomy" id="29508"/>
    <lineage>
        <taxon>Bacteria</taxon>
        <taxon>Pseudomonadati</taxon>
        <taxon>Spirochaetota</taxon>
        <taxon>Spirochaetia</taxon>
        <taxon>Leptospirales</taxon>
        <taxon>Leptospiraceae</taxon>
        <taxon>Leptospira</taxon>
    </lineage>
</organism>
<dbReference type="Pfam" id="PF09844">
    <property type="entry name" value="DUF2071"/>
    <property type="match status" value="1"/>
</dbReference>
<reference evidence="1 2" key="1">
    <citation type="submission" date="2019-03" db="EMBL/GenBank/DDBJ databases">
        <title>Genomic Encyclopedia of Archaeal and Bacterial Type Strains, Phase II (KMG-II): from individual species to whole genera.</title>
        <authorList>
            <person name="Goeker M."/>
        </authorList>
    </citation>
    <scope>NUCLEOTIDE SEQUENCE [LARGE SCALE GENOMIC DNA]</scope>
    <source>
        <strain evidence="1 2">DSM 21537</strain>
    </source>
</reference>
<sequence>MKKEIEDILSYNDHRPWAMPNKKWFWYQEWNDVIFLHYKIEEEILRRFVPDFLELDSFEGTYWVSVVAFTMNQVQMRNSIPLQYFSNFHEVNLRTYVRNKDKPGVYFLSIEAEKLIPTVMAKILSGLPYEHSKIKRTPNLYLLSGDRSKLEIDFRITKKNESPKSIDLWLTERYCLFKDDPKNQNPLEIHHKPWELFVIDLKKIEIGYNKFNHYIDFNQPSLFHYSPGVKVVAWNQN</sequence>
<dbReference type="AlphaFoldDB" id="A0A4R8MVP4"/>
<dbReference type="OrthoDB" id="150993at2"/>
<name>A0A4R8MVP4_LEPME</name>
<dbReference type="RefSeq" id="WP_004786419.1">
    <property type="nucleotide sequence ID" value="NZ_SORO01000001.1"/>
</dbReference>
<dbReference type="PANTHER" id="PTHR39186">
    <property type="entry name" value="DUF2071 FAMILY PROTEIN"/>
    <property type="match status" value="1"/>
</dbReference>
<accession>A0A4R8MVP4</accession>
<dbReference type="SUPFAM" id="SSF160104">
    <property type="entry name" value="Acetoacetate decarboxylase-like"/>
    <property type="match status" value="1"/>
</dbReference>
<dbReference type="Gene3D" id="2.40.400.10">
    <property type="entry name" value="Acetoacetate decarboxylase-like"/>
    <property type="match status" value="1"/>
</dbReference>